<evidence type="ECO:0000256" key="4">
    <source>
        <dbReference type="ARBA" id="ARBA00013198"/>
    </source>
</evidence>
<dbReference type="EMBL" id="CAIX01000073">
    <property type="protein sequence ID" value="CCI44568.1"/>
    <property type="molecule type" value="Genomic_DNA"/>
</dbReference>
<name>A0A024GDG1_9STRA</name>
<evidence type="ECO:0000256" key="2">
    <source>
        <dbReference type="ARBA" id="ARBA00004961"/>
    </source>
</evidence>
<protein>
    <recommendedName>
        <fullName evidence="4 6">6-phosphogluconolactonase</fullName>
        <shortName evidence="6">6PGL</shortName>
        <ecNumber evidence="4 6">3.1.1.31</ecNumber>
    </recommendedName>
</protein>
<evidence type="ECO:0000256" key="6">
    <source>
        <dbReference type="RuleBase" id="RU365095"/>
    </source>
</evidence>
<dbReference type="GO" id="GO:0005975">
    <property type="term" value="P:carbohydrate metabolic process"/>
    <property type="evidence" value="ECO:0007669"/>
    <property type="project" value="UniProtKB-UniRule"/>
</dbReference>
<dbReference type="SUPFAM" id="SSF100950">
    <property type="entry name" value="NagB/RpiA/CoA transferase-like"/>
    <property type="match status" value="1"/>
</dbReference>
<dbReference type="GO" id="GO:0017057">
    <property type="term" value="F:6-phosphogluconolactonase activity"/>
    <property type="evidence" value="ECO:0007669"/>
    <property type="project" value="UniProtKB-UniRule"/>
</dbReference>
<evidence type="ECO:0000256" key="5">
    <source>
        <dbReference type="ARBA" id="ARBA00022801"/>
    </source>
</evidence>
<evidence type="ECO:0000259" key="7">
    <source>
        <dbReference type="Pfam" id="PF01182"/>
    </source>
</evidence>
<evidence type="ECO:0000313" key="9">
    <source>
        <dbReference type="Proteomes" id="UP000053237"/>
    </source>
</evidence>
<evidence type="ECO:0000313" key="8">
    <source>
        <dbReference type="EMBL" id="CCI44568.1"/>
    </source>
</evidence>
<dbReference type="PANTHER" id="PTHR11054:SF22">
    <property type="entry name" value="6-PHOSPHOGLUCONOLACTONASE 3, CHLOROPLASTIC"/>
    <property type="match status" value="1"/>
</dbReference>
<dbReference type="InterPro" id="IPR037171">
    <property type="entry name" value="NagB/RpiA_transferase-like"/>
</dbReference>
<dbReference type="UniPathway" id="UPA00115">
    <property type="reaction ID" value="UER00409"/>
</dbReference>
<dbReference type="InterPro" id="IPR005900">
    <property type="entry name" value="6-phosphogluconolactonase_DevB"/>
</dbReference>
<dbReference type="InParanoid" id="A0A024GDG1"/>
<dbReference type="CDD" id="cd01400">
    <property type="entry name" value="6PGL"/>
    <property type="match status" value="1"/>
</dbReference>
<sequence length="242" mass="26424">MTVHISENADDVGKAVGALVDTLSSNAIQTNGRFTIAISGGSLPKILQSGLEAMASANIDFTKWHVFFADERCVALDHADSNYRACHEAFFSRVSIPRDQIYTIDSVDDSSKAAKIYEDQLRNVFGEPDVPTFDLILLGMGPDGHTCSLFPDHPLLLEKTKWVARIQDSPKPPAERITLTLPVVNNARHVAFVVTGANKAETLQAILQNEKIVEAQKLPAGMIQPRQGKVEWFLDAAAASKL</sequence>
<evidence type="ECO:0000256" key="3">
    <source>
        <dbReference type="ARBA" id="ARBA00010662"/>
    </source>
</evidence>
<keyword evidence="9" id="KW-1185">Reference proteome</keyword>
<dbReference type="Proteomes" id="UP000053237">
    <property type="component" value="Unassembled WGS sequence"/>
</dbReference>
<accession>A0A024GDG1</accession>
<dbReference type="NCBIfam" id="TIGR01198">
    <property type="entry name" value="pgl"/>
    <property type="match status" value="1"/>
</dbReference>
<dbReference type="InterPro" id="IPR006148">
    <property type="entry name" value="Glc/Gal-6P_isomerase"/>
</dbReference>
<dbReference type="OrthoDB" id="432544at2759"/>
<dbReference type="AlphaFoldDB" id="A0A024GDG1"/>
<dbReference type="InterPro" id="IPR039104">
    <property type="entry name" value="6PGL"/>
</dbReference>
<comment type="catalytic activity">
    <reaction evidence="1 6">
        <text>6-phospho-D-glucono-1,5-lactone + H2O = 6-phospho-D-gluconate + H(+)</text>
        <dbReference type="Rhea" id="RHEA:12556"/>
        <dbReference type="ChEBI" id="CHEBI:15377"/>
        <dbReference type="ChEBI" id="CHEBI:15378"/>
        <dbReference type="ChEBI" id="CHEBI:57955"/>
        <dbReference type="ChEBI" id="CHEBI:58759"/>
        <dbReference type="EC" id="3.1.1.31"/>
    </reaction>
</comment>
<dbReference type="EC" id="3.1.1.31" evidence="4 6"/>
<organism evidence="8 9">
    <name type="scientific">Albugo candida</name>
    <dbReference type="NCBI Taxonomy" id="65357"/>
    <lineage>
        <taxon>Eukaryota</taxon>
        <taxon>Sar</taxon>
        <taxon>Stramenopiles</taxon>
        <taxon>Oomycota</taxon>
        <taxon>Peronosporomycetes</taxon>
        <taxon>Albuginales</taxon>
        <taxon>Albuginaceae</taxon>
        <taxon>Albugo</taxon>
    </lineage>
</organism>
<dbReference type="STRING" id="65357.A0A024GDG1"/>
<comment type="pathway">
    <text evidence="2 6">Carbohydrate degradation; pentose phosphate pathway; D-ribulose 5-phosphate from D-glucose 6-phosphate (oxidative stage): step 2/3.</text>
</comment>
<gene>
    <name evidence="8" type="ORF">BN9_053770</name>
</gene>
<dbReference type="Gene3D" id="3.40.50.1360">
    <property type="match status" value="1"/>
</dbReference>
<dbReference type="Pfam" id="PF01182">
    <property type="entry name" value="Glucosamine_iso"/>
    <property type="match status" value="1"/>
</dbReference>
<evidence type="ECO:0000256" key="1">
    <source>
        <dbReference type="ARBA" id="ARBA00000832"/>
    </source>
</evidence>
<dbReference type="GO" id="GO:0006098">
    <property type="term" value="P:pentose-phosphate shunt"/>
    <property type="evidence" value="ECO:0007669"/>
    <property type="project" value="UniProtKB-UniPathway"/>
</dbReference>
<comment type="similarity">
    <text evidence="3 6">Belongs to the glucosamine/galactosamine-6-phosphate isomerase family. 6-phosphogluconolactonase subfamily.</text>
</comment>
<reference evidence="8 9" key="1">
    <citation type="submission" date="2012-05" db="EMBL/GenBank/DDBJ databases">
        <title>Recombination and specialization in a pathogen metapopulation.</title>
        <authorList>
            <person name="Gardiner A."/>
            <person name="Kemen E."/>
            <person name="Schultz-Larsen T."/>
            <person name="MacLean D."/>
            <person name="Van Oosterhout C."/>
            <person name="Jones J.D.G."/>
        </authorList>
    </citation>
    <scope>NUCLEOTIDE SEQUENCE [LARGE SCALE GENOMIC DNA]</scope>
    <source>
        <strain evidence="8 9">Ac Nc2</strain>
    </source>
</reference>
<keyword evidence="5 6" id="KW-0378">Hydrolase</keyword>
<comment type="function">
    <text evidence="6">Hydrolysis of 6-phosphogluconolactone to 6-phosphogluconate.</text>
</comment>
<feature type="domain" description="Glucosamine/galactosamine-6-phosphate isomerase" evidence="7">
    <location>
        <begin position="8"/>
        <end position="232"/>
    </location>
</feature>
<dbReference type="FunFam" id="3.40.50.1360:FF:000005">
    <property type="entry name" value="6-phosphogluconolactonase"/>
    <property type="match status" value="1"/>
</dbReference>
<dbReference type="PANTHER" id="PTHR11054">
    <property type="entry name" value="6-PHOSPHOGLUCONOLACTONASE"/>
    <property type="match status" value="1"/>
</dbReference>
<proteinExistence type="inferred from homology"/>
<comment type="caution">
    <text evidence="8">The sequence shown here is derived from an EMBL/GenBank/DDBJ whole genome shotgun (WGS) entry which is preliminary data.</text>
</comment>